<protein>
    <submittedName>
        <fullName evidence="1">Uncharacterized protein</fullName>
    </submittedName>
</protein>
<sequence length="42" mass="4849">MKEPFKRAGSIIDLFKDNMDDREENDLYSINLTKNCEDIVGA</sequence>
<reference evidence="1 2" key="1">
    <citation type="submission" date="2023-09" db="EMBL/GenBank/DDBJ databases">
        <title>Different Types of Thermotolerant Ring-Cleaving Dioxygenases derived from Aeribacillus composti HB-1 applied for multiple aromatic hydrocarbons removal.</title>
        <authorList>
            <person name="Cao L."/>
            <person name="Li M."/>
            <person name="Ma T."/>
        </authorList>
    </citation>
    <scope>NUCLEOTIDE SEQUENCE [LARGE SCALE GENOMIC DNA]</scope>
    <source>
        <strain evidence="1 2">HB-1</strain>
    </source>
</reference>
<keyword evidence="2" id="KW-1185">Reference proteome</keyword>
<accession>A0ABY9WCB7</accession>
<evidence type="ECO:0000313" key="2">
    <source>
        <dbReference type="Proteomes" id="UP001303701"/>
    </source>
</evidence>
<organism evidence="1 2">
    <name type="scientific">Aeribacillus composti</name>
    <dbReference type="NCBI Taxonomy" id="1868734"/>
    <lineage>
        <taxon>Bacteria</taxon>
        <taxon>Bacillati</taxon>
        <taxon>Bacillota</taxon>
        <taxon>Bacilli</taxon>
        <taxon>Bacillales</taxon>
        <taxon>Bacillaceae</taxon>
        <taxon>Aeribacillus</taxon>
    </lineage>
</organism>
<dbReference type="Proteomes" id="UP001303701">
    <property type="component" value="Chromosome"/>
</dbReference>
<proteinExistence type="predicted"/>
<dbReference type="GeneID" id="301125038"/>
<name>A0ABY9WCB7_9BACI</name>
<gene>
    <name evidence="1" type="ORF">RI196_03640</name>
</gene>
<dbReference type="RefSeq" id="WP_277986848.1">
    <property type="nucleotide sequence ID" value="NZ_CP134501.1"/>
</dbReference>
<evidence type="ECO:0000313" key="1">
    <source>
        <dbReference type="EMBL" id="WNF33789.1"/>
    </source>
</evidence>
<dbReference type="EMBL" id="CP134501">
    <property type="protein sequence ID" value="WNF33789.1"/>
    <property type="molecule type" value="Genomic_DNA"/>
</dbReference>